<keyword evidence="8" id="KW-1185">Reference proteome</keyword>
<protein>
    <recommendedName>
        <fullName evidence="6">Pseudouridine-5'-phosphate glycosidase</fullName>
        <shortName evidence="6">PsiMP glycosidase</shortName>
        <ecNumber evidence="6">4.2.1.70</ecNumber>
    </recommendedName>
</protein>
<proteinExistence type="inferred from homology"/>
<feature type="binding site" evidence="6">
    <location>
        <position position="86"/>
    </location>
    <ligand>
        <name>substrate</name>
    </ligand>
</feature>
<evidence type="ECO:0000256" key="1">
    <source>
        <dbReference type="ARBA" id="ARBA00022723"/>
    </source>
</evidence>
<sequence>MKYLLSYAPEVRDALEQGRPVVALESTIISHGMPFPENLDMAREVEEIVRQEGAVPATVALIGGRCKVGLSDEELELLATSPQAVKVSLRDMPVVLARKALGATTVAATATIAAAAGIDVFVTGGIGGVHRGAPGQPGQVWDVSADLTVLGRTSVTVVCAGAKSVLDIGATLEVLETLGVTVLGYRTDRFPGFYTRDTGYGVDARVDGPEEAAAVIRARKLTQLPGGVLVVNPVPEADALDAAEVERHIAEALEAMAAEGVTGKAVTPYLLAKMKQVTEGRSLAANLALIKHNARVGAQIAAALKRG</sequence>
<evidence type="ECO:0000256" key="6">
    <source>
        <dbReference type="HAMAP-Rule" id="MF_01876"/>
    </source>
</evidence>
<evidence type="ECO:0000313" key="7">
    <source>
        <dbReference type="EMBL" id="MBP2018445.1"/>
    </source>
</evidence>
<comment type="caution">
    <text evidence="7">The sequence shown here is derived from an EMBL/GenBank/DDBJ whole genome shotgun (WGS) entry which is preliminary data.</text>
</comment>
<evidence type="ECO:0000256" key="3">
    <source>
        <dbReference type="ARBA" id="ARBA00023211"/>
    </source>
</evidence>
<accession>A0ABS4JSF6</accession>
<reference evidence="7 8" key="1">
    <citation type="submission" date="2021-03" db="EMBL/GenBank/DDBJ databases">
        <title>Genomic Encyclopedia of Type Strains, Phase IV (KMG-IV): sequencing the most valuable type-strain genomes for metagenomic binning, comparative biology and taxonomic classification.</title>
        <authorList>
            <person name="Goeker M."/>
        </authorList>
    </citation>
    <scope>NUCLEOTIDE SEQUENCE [LARGE SCALE GENOMIC DNA]</scope>
    <source>
        <strain evidence="7 8">DSM 27138</strain>
    </source>
</reference>
<keyword evidence="3 6" id="KW-0464">Manganese</keyword>
<dbReference type="GO" id="GO:0016798">
    <property type="term" value="F:hydrolase activity, acting on glycosyl bonds"/>
    <property type="evidence" value="ECO:0007669"/>
    <property type="project" value="UniProtKB-KW"/>
</dbReference>
<dbReference type="SUPFAM" id="SSF110581">
    <property type="entry name" value="Indigoidine synthase A-like"/>
    <property type="match status" value="1"/>
</dbReference>
<comment type="function">
    <text evidence="6">Catalyzes the reversible cleavage of pseudouridine 5'-phosphate (PsiMP) to ribose 5-phosphate and uracil. Functions biologically in the cleavage direction, as part of a pseudouridine degradation pathway.</text>
</comment>
<comment type="subunit">
    <text evidence="6">Homotrimer.</text>
</comment>
<gene>
    <name evidence="6" type="primary">psuG</name>
    <name evidence="7" type="ORF">J2Z79_001856</name>
</gene>
<dbReference type="Gene3D" id="3.40.1790.10">
    <property type="entry name" value="Indigoidine synthase domain"/>
    <property type="match status" value="1"/>
</dbReference>
<keyword evidence="5 6" id="KW-0326">Glycosidase</keyword>
<dbReference type="RefSeq" id="WP_209466573.1">
    <property type="nucleotide sequence ID" value="NZ_JAGGLG010000013.1"/>
</dbReference>
<feature type="active site" description="Proton donor" evidence="6">
    <location>
        <position position="25"/>
    </location>
</feature>
<feature type="binding site" evidence="6">
    <location>
        <position position="142"/>
    </location>
    <ligand>
        <name>Mn(2+)</name>
        <dbReference type="ChEBI" id="CHEBI:29035"/>
    </ligand>
</feature>
<feature type="active site" description="Nucleophile" evidence="6">
    <location>
        <position position="163"/>
    </location>
</feature>
<keyword evidence="4 6" id="KW-0456">Lyase</keyword>
<comment type="similarity">
    <text evidence="6">Belongs to the pseudouridine-5'-phosphate glycosidase family.</text>
</comment>
<dbReference type="Pfam" id="PF04227">
    <property type="entry name" value="Indigoidine_A"/>
    <property type="match status" value="1"/>
</dbReference>
<organism evidence="7 8">
    <name type="scientific">Symbiobacterium terraclitae</name>
    <dbReference type="NCBI Taxonomy" id="557451"/>
    <lineage>
        <taxon>Bacteria</taxon>
        <taxon>Bacillati</taxon>
        <taxon>Bacillota</taxon>
        <taxon>Clostridia</taxon>
        <taxon>Eubacteriales</taxon>
        <taxon>Symbiobacteriaceae</taxon>
        <taxon>Symbiobacterium</taxon>
    </lineage>
</organism>
<dbReference type="EMBL" id="JAGGLG010000013">
    <property type="protein sequence ID" value="MBP2018445.1"/>
    <property type="molecule type" value="Genomic_DNA"/>
</dbReference>
<evidence type="ECO:0000256" key="4">
    <source>
        <dbReference type="ARBA" id="ARBA00023239"/>
    </source>
</evidence>
<feature type="binding site" evidence="6">
    <location>
        <begin position="144"/>
        <end position="146"/>
    </location>
    <ligand>
        <name>substrate</name>
    </ligand>
</feature>
<evidence type="ECO:0000256" key="5">
    <source>
        <dbReference type="ARBA" id="ARBA00023295"/>
    </source>
</evidence>
<dbReference type="Proteomes" id="UP001519289">
    <property type="component" value="Unassembled WGS sequence"/>
</dbReference>
<dbReference type="PANTHER" id="PTHR42909">
    <property type="entry name" value="ZGC:136858"/>
    <property type="match status" value="1"/>
</dbReference>
<dbReference type="PANTHER" id="PTHR42909:SF1">
    <property type="entry name" value="CARBOHYDRATE KINASE PFKB DOMAIN-CONTAINING PROTEIN"/>
    <property type="match status" value="1"/>
</dbReference>
<name>A0ABS4JSF6_9FIRM</name>
<dbReference type="HAMAP" id="MF_01876">
    <property type="entry name" value="PsiMP_glycosidase"/>
    <property type="match status" value="1"/>
</dbReference>
<dbReference type="InterPro" id="IPR007342">
    <property type="entry name" value="PsuG"/>
</dbReference>
<dbReference type="EC" id="4.2.1.70" evidence="6"/>
<comment type="cofactor">
    <cofactor evidence="6">
        <name>Mn(2+)</name>
        <dbReference type="ChEBI" id="CHEBI:29035"/>
    </cofactor>
    <text evidence="6">Binds 1 Mn(2+) ion per subunit.</text>
</comment>
<keyword evidence="2 6" id="KW-0378">Hydrolase</keyword>
<evidence type="ECO:0000313" key="8">
    <source>
        <dbReference type="Proteomes" id="UP001519289"/>
    </source>
</evidence>
<comment type="catalytic activity">
    <reaction evidence="6">
        <text>D-ribose 5-phosphate + uracil = psi-UMP + H2O</text>
        <dbReference type="Rhea" id="RHEA:18337"/>
        <dbReference type="ChEBI" id="CHEBI:15377"/>
        <dbReference type="ChEBI" id="CHEBI:17568"/>
        <dbReference type="ChEBI" id="CHEBI:58380"/>
        <dbReference type="ChEBI" id="CHEBI:78346"/>
        <dbReference type="EC" id="4.2.1.70"/>
    </reaction>
</comment>
<dbReference type="InterPro" id="IPR022830">
    <property type="entry name" value="Indigdn_synthA-like"/>
</dbReference>
<evidence type="ECO:0000256" key="2">
    <source>
        <dbReference type="ARBA" id="ARBA00022801"/>
    </source>
</evidence>
<feature type="binding site" evidence="6">
    <location>
        <position position="106"/>
    </location>
    <ligand>
        <name>substrate</name>
    </ligand>
</feature>
<keyword evidence="1 6" id="KW-0479">Metal-binding</keyword>